<comment type="caution">
    <text evidence="2">The sequence shown here is derived from an EMBL/GenBank/DDBJ whole genome shotgun (WGS) entry which is preliminary data.</text>
</comment>
<dbReference type="InterPro" id="IPR036865">
    <property type="entry name" value="CRAL-TRIO_dom_sf"/>
</dbReference>
<dbReference type="SUPFAM" id="SSF52087">
    <property type="entry name" value="CRAL/TRIO domain"/>
    <property type="match status" value="1"/>
</dbReference>
<evidence type="ECO:0000313" key="3">
    <source>
        <dbReference type="Proteomes" id="UP001221142"/>
    </source>
</evidence>
<proteinExistence type="predicted"/>
<dbReference type="SUPFAM" id="SSF46938">
    <property type="entry name" value="CRAL/TRIO N-terminal domain"/>
    <property type="match status" value="1"/>
</dbReference>
<dbReference type="PRINTS" id="PR00180">
    <property type="entry name" value="CRETINALDHBP"/>
</dbReference>
<feature type="domain" description="CRAL-TRIO" evidence="1">
    <location>
        <begin position="105"/>
        <end position="280"/>
    </location>
</feature>
<dbReference type="Gene3D" id="1.10.8.20">
    <property type="entry name" value="N-terminal domain of phosphatidylinositol transfer protein sec14p"/>
    <property type="match status" value="1"/>
</dbReference>
<reference evidence="2" key="1">
    <citation type="submission" date="2023-03" db="EMBL/GenBank/DDBJ databases">
        <title>Massive genome expansion in bonnet fungi (Mycena s.s.) driven by repeated elements and novel gene families across ecological guilds.</title>
        <authorList>
            <consortium name="Lawrence Berkeley National Laboratory"/>
            <person name="Harder C.B."/>
            <person name="Miyauchi S."/>
            <person name="Viragh M."/>
            <person name="Kuo A."/>
            <person name="Thoen E."/>
            <person name="Andreopoulos B."/>
            <person name="Lu D."/>
            <person name="Skrede I."/>
            <person name="Drula E."/>
            <person name="Henrissat B."/>
            <person name="Morin E."/>
            <person name="Kohler A."/>
            <person name="Barry K."/>
            <person name="LaButti K."/>
            <person name="Morin E."/>
            <person name="Salamov A."/>
            <person name="Lipzen A."/>
            <person name="Mereny Z."/>
            <person name="Hegedus B."/>
            <person name="Baldrian P."/>
            <person name="Stursova M."/>
            <person name="Weitz H."/>
            <person name="Taylor A."/>
            <person name="Grigoriev I.V."/>
            <person name="Nagy L.G."/>
            <person name="Martin F."/>
            <person name="Kauserud H."/>
        </authorList>
    </citation>
    <scope>NUCLEOTIDE SEQUENCE</scope>
    <source>
        <strain evidence="2">9284</strain>
    </source>
</reference>
<keyword evidence="3" id="KW-1185">Reference proteome</keyword>
<protein>
    <submittedName>
        <fullName evidence="2">CRAL-TRIO domain-containing protein</fullName>
    </submittedName>
</protein>
<evidence type="ECO:0000259" key="1">
    <source>
        <dbReference type="PROSITE" id="PS50191"/>
    </source>
</evidence>
<dbReference type="EMBL" id="JARKIF010000019">
    <property type="protein sequence ID" value="KAJ7618431.1"/>
    <property type="molecule type" value="Genomic_DNA"/>
</dbReference>
<dbReference type="SMART" id="SM01100">
    <property type="entry name" value="CRAL_TRIO_N"/>
    <property type="match status" value="1"/>
</dbReference>
<dbReference type="PANTHER" id="PTHR45657:SF1">
    <property type="entry name" value="CRAL-TRIO DOMAIN-CONTAINING PROTEIN YKL091C-RELATED"/>
    <property type="match status" value="1"/>
</dbReference>
<dbReference type="SMART" id="SM00516">
    <property type="entry name" value="SEC14"/>
    <property type="match status" value="1"/>
</dbReference>
<dbReference type="Proteomes" id="UP001221142">
    <property type="component" value="Unassembled WGS sequence"/>
</dbReference>
<dbReference type="Gene3D" id="3.40.525.10">
    <property type="entry name" value="CRAL-TRIO lipid binding domain"/>
    <property type="match status" value="1"/>
</dbReference>
<dbReference type="InterPro" id="IPR011074">
    <property type="entry name" value="CRAL/TRIO_N_dom"/>
</dbReference>
<accession>A0AAD7BEB1</accession>
<dbReference type="InterPro" id="IPR051026">
    <property type="entry name" value="PI/PC_transfer"/>
</dbReference>
<dbReference type="InterPro" id="IPR001251">
    <property type="entry name" value="CRAL-TRIO_dom"/>
</dbReference>
<dbReference type="PROSITE" id="PS50191">
    <property type="entry name" value="CRAL_TRIO"/>
    <property type="match status" value="1"/>
</dbReference>
<sequence>MSSTVAASASALPEGITDANYKPNPGQLGNLTMIQQHALEKFRKELEAEGYLAEGEPRRDDATLLRFLRARKFDVPKAKEMFINNEKWRKEFDVEDIVKNFQFPERATVNKYYPQYYHKHDKDGRPIYIERLGMLDLKALRAATTTDRQIKHFVLEYERFLDERLPACSAAAGHPVETSCTILDLHNASISSFWQVKDYVQRCTDITQNRYPECMGKFYIINSPYMFRTVWSVVKGWLDPVTVAKINILGGPNEYQKVLLEQISPDCLPKEFGGVCECPGGCSNSDAGPWNKGTVETESGGQVLSA</sequence>
<evidence type="ECO:0000313" key="2">
    <source>
        <dbReference type="EMBL" id="KAJ7618431.1"/>
    </source>
</evidence>
<dbReference type="Pfam" id="PF03765">
    <property type="entry name" value="CRAL_TRIO_N"/>
    <property type="match status" value="1"/>
</dbReference>
<dbReference type="AlphaFoldDB" id="A0AAD7BEB1"/>
<dbReference type="InterPro" id="IPR036273">
    <property type="entry name" value="CRAL/TRIO_N_dom_sf"/>
</dbReference>
<dbReference type="PANTHER" id="PTHR45657">
    <property type="entry name" value="CRAL-TRIO DOMAIN-CONTAINING PROTEIN YKL091C-RELATED"/>
    <property type="match status" value="1"/>
</dbReference>
<dbReference type="Pfam" id="PF00650">
    <property type="entry name" value="CRAL_TRIO"/>
    <property type="match status" value="1"/>
</dbReference>
<name>A0AAD7BEB1_9AGAR</name>
<gene>
    <name evidence="2" type="ORF">FB45DRAFT_800174</name>
</gene>
<organism evidence="2 3">
    <name type="scientific">Roridomyces roridus</name>
    <dbReference type="NCBI Taxonomy" id="1738132"/>
    <lineage>
        <taxon>Eukaryota</taxon>
        <taxon>Fungi</taxon>
        <taxon>Dikarya</taxon>
        <taxon>Basidiomycota</taxon>
        <taxon>Agaricomycotina</taxon>
        <taxon>Agaricomycetes</taxon>
        <taxon>Agaricomycetidae</taxon>
        <taxon>Agaricales</taxon>
        <taxon>Marasmiineae</taxon>
        <taxon>Mycenaceae</taxon>
        <taxon>Roridomyces</taxon>
    </lineage>
</organism>
<dbReference type="CDD" id="cd00170">
    <property type="entry name" value="SEC14"/>
    <property type="match status" value="1"/>
</dbReference>